<evidence type="ECO:0000313" key="3">
    <source>
        <dbReference type="Proteomes" id="UP000551501"/>
    </source>
</evidence>
<sequence length="460" mass="50570">MYSSSETASFVWFAPPTSWRIENSDGSPAYIENATDEYVFGEDGVAVHTAKSPNRIVAAMGVSPTVLFTAYRMWAPTEITGRSQVSEPRGIAETLVRGRPGWEMEFDALSGGPRIRVVIDAELGVVLSWTQGEQWVQMESPVLDEDFDPALFSWDGATIEFEEHLESREQLDHDQKMREIGDMPPTQVGWLPMDVSASPTDGDPLSGALDVTVSATTPTQFGIRRWLTELGEPRARFPMESYVPRGRATIGPWTVELRSYNEVSTGDAERVLAQLMLPDPPGDVSDIRAATTARQEAVDEAETLDALGTGRKLDDYLHSHSGASLLVRTDFSDDVRWREVALAAMEPVPSGMGDDSTFQADLTCIDQRDNDGLTADDLVARIGEENPPDYAFIADSTTMSHPEAAILVIDCGRSDFGHEPGQTFRVVPEQMWSVENNLSIANVDFRDFANAVDPDGVFRG</sequence>
<name>A0A840F356_9ACTN</name>
<dbReference type="AlphaFoldDB" id="A0A840F356"/>
<dbReference type="InterPro" id="IPR053832">
    <property type="entry name" value="DUF6924"/>
</dbReference>
<dbReference type="Pfam" id="PF21962">
    <property type="entry name" value="DUF6924"/>
    <property type="match status" value="1"/>
</dbReference>
<evidence type="ECO:0000259" key="1">
    <source>
        <dbReference type="Pfam" id="PF21962"/>
    </source>
</evidence>
<keyword evidence="3" id="KW-1185">Reference proteome</keyword>
<accession>A0A840F356</accession>
<evidence type="ECO:0000313" key="2">
    <source>
        <dbReference type="EMBL" id="MBB4134720.1"/>
    </source>
</evidence>
<gene>
    <name evidence="2" type="ORF">BKA16_001272</name>
</gene>
<reference evidence="2 3" key="1">
    <citation type="submission" date="2020-08" db="EMBL/GenBank/DDBJ databases">
        <title>Sequencing the genomes of 1000 actinobacteria strains.</title>
        <authorList>
            <person name="Klenk H.-P."/>
        </authorList>
    </citation>
    <scope>NUCLEOTIDE SEQUENCE [LARGE SCALE GENOMIC DNA]</scope>
    <source>
        <strain evidence="2 3">DSM 45298</strain>
    </source>
</reference>
<organism evidence="2 3">
    <name type="scientific">Gordonia humi</name>
    <dbReference type="NCBI Taxonomy" id="686429"/>
    <lineage>
        <taxon>Bacteria</taxon>
        <taxon>Bacillati</taxon>
        <taxon>Actinomycetota</taxon>
        <taxon>Actinomycetes</taxon>
        <taxon>Mycobacteriales</taxon>
        <taxon>Gordoniaceae</taxon>
        <taxon>Gordonia</taxon>
    </lineage>
</organism>
<comment type="caution">
    <text evidence="2">The sequence shown here is derived from an EMBL/GenBank/DDBJ whole genome shotgun (WGS) entry which is preliminary data.</text>
</comment>
<protein>
    <recommendedName>
        <fullName evidence="1">DUF6924 domain-containing protein</fullName>
    </recommendedName>
</protein>
<dbReference type="Proteomes" id="UP000551501">
    <property type="component" value="Unassembled WGS sequence"/>
</dbReference>
<dbReference type="EMBL" id="JACIFP010000001">
    <property type="protein sequence ID" value="MBB4134720.1"/>
    <property type="molecule type" value="Genomic_DNA"/>
</dbReference>
<proteinExistence type="predicted"/>
<feature type="domain" description="DUF6924" evidence="1">
    <location>
        <begin position="324"/>
        <end position="460"/>
    </location>
</feature>
<dbReference type="RefSeq" id="WP_246371670.1">
    <property type="nucleotide sequence ID" value="NZ_BAABHL010000083.1"/>
</dbReference>